<organism evidence="1 2">
    <name type="scientific">Saitoella complicata (strain BCRC 22490 / CBS 7301 / JCM 7358 / NBRC 10748 / NRRL Y-17804)</name>
    <dbReference type="NCBI Taxonomy" id="698492"/>
    <lineage>
        <taxon>Eukaryota</taxon>
        <taxon>Fungi</taxon>
        <taxon>Dikarya</taxon>
        <taxon>Ascomycota</taxon>
        <taxon>Taphrinomycotina</taxon>
        <taxon>Taphrinomycotina incertae sedis</taxon>
        <taxon>Saitoella</taxon>
    </lineage>
</organism>
<comment type="caution">
    <text evidence="1">The sequence shown here is derived from an EMBL/GenBank/DDBJ whole genome shotgun (WGS) entry which is preliminary data.</text>
</comment>
<dbReference type="EMBL" id="BACD03000031">
    <property type="protein sequence ID" value="GAO50316.1"/>
    <property type="molecule type" value="Genomic_DNA"/>
</dbReference>
<dbReference type="AlphaFoldDB" id="A0A0E9NKT5"/>
<accession>A0A0E9NKT5</accession>
<reference evidence="1 2" key="2">
    <citation type="journal article" date="2014" name="J. Gen. Appl. Microbiol.">
        <title>The early diverging ascomycetous budding yeast Saitoella complicata has three histone deacetylases belonging to the Clr6, Hos2, and Rpd3 lineages.</title>
        <authorList>
            <person name="Nishida H."/>
            <person name="Matsumoto T."/>
            <person name="Kondo S."/>
            <person name="Hamamoto M."/>
            <person name="Yoshikawa H."/>
        </authorList>
    </citation>
    <scope>NUCLEOTIDE SEQUENCE [LARGE SCALE GENOMIC DNA]</scope>
    <source>
        <strain evidence="1 2">NRRL Y-17804</strain>
    </source>
</reference>
<gene>
    <name evidence="1" type="ORF">G7K_4446-t1</name>
</gene>
<protein>
    <submittedName>
        <fullName evidence="1">Uncharacterized protein</fullName>
    </submittedName>
</protein>
<reference evidence="1 2" key="1">
    <citation type="journal article" date="2011" name="J. Gen. Appl. Microbiol.">
        <title>Draft genome sequencing of the enigmatic yeast Saitoella complicata.</title>
        <authorList>
            <person name="Nishida H."/>
            <person name="Hamamoto M."/>
            <person name="Sugiyama J."/>
        </authorList>
    </citation>
    <scope>NUCLEOTIDE SEQUENCE [LARGE SCALE GENOMIC DNA]</scope>
    <source>
        <strain evidence="1 2">NRRL Y-17804</strain>
    </source>
</reference>
<name>A0A0E9NKT5_SAICN</name>
<evidence type="ECO:0000313" key="2">
    <source>
        <dbReference type="Proteomes" id="UP000033140"/>
    </source>
</evidence>
<dbReference type="Proteomes" id="UP000033140">
    <property type="component" value="Unassembled WGS sequence"/>
</dbReference>
<keyword evidence="2" id="KW-1185">Reference proteome</keyword>
<proteinExistence type="predicted"/>
<sequence>MSPSSRDFIGGGSLPQLYAAENTAMTQERVGRLQIAARPPQERHDHEHFEYLHETAMQTYFSRQAAILRLRMVASHLRQSIKGRSGTGIGFLLLPMGFTYRFFSCGVALPASGVVRGWI</sequence>
<evidence type="ECO:0000313" key="1">
    <source>
        <dbReference type="EMBL" id="GAO50316.1"/>
    </source>
</evidence>
<reference evidence="1 2" key="3">
    <citation type="journal article" date="2015" name="Genome Announc.">
        <title>Draft Genome Sequence of the Archiascomycetous Yeast Saitoella complicata.</title>
        <authorList>
            <person name="Yamauchi K."/>
            <person name="Kondo S."/>
            <person name="Hamamoto M."/>
            <person name="Takahashi Y."/>
            <person name="Ogura Y."/>
            <person name="Hayashi T."/>
            <person name="Nishida H."/>
        </authorList>
    </citation>
    <scope>NUCLEOTIDE SEQUENCE [LARGE SCALE GENOMIC DNA]</scope>
    <source>
        <strain evidence="1 2">NRRL Y-17804</strain>
    </source>
</reference>